<evidence type="ECO:0000313" key="3">
    <source>
        <dbReference type="WBParaSite" id="PgE207_g002_t02"/>
    </source>
</evidence>
<proteinExistence type="predicted"/>
<evidence type="ECO:0000313" key="2">
    <source>
        <dbReference type="Proteomes" id="UP000887569"/>
    </source>
</evidence>
<sequence>LALLHGLLRCSVFWILVVSLSAYLKIVMFKNRRETFETVMFRSGLLVPAKVLLTASGDISRGKWSGHFSLSTNQLGSFPRNKIKCLCKYKYKRMVRLAVDAVDKQHKLQRVRIRVPDGAIGSTKVIVISGDEWAEVTLMKETEERLFRSEQKLVKGAWSRMRIARRSCSWSSHIGEVSKNEGNS</sequence>
<dbReference type="AlphaFoldDB" id="A0A915A2J8"/>
<name>A0A915A2J8_PARUN</name>
<accession>A0A915A2J8</accession>
<dbReference type="WBParaSite" id="PgE207_g002_t02">
    <property type="protein sequence ID" value="PgE207_g002_t02"/>
    <property type="gene ID" value="PgE207_g002"/>
</dbReference>
<evidence type="ECO:0000256" key="1">
    <source>
        <dbReference type="SAM" id="Phobius"/>
    </source>
</evidence>
<organism evidence="2 3">
    <name type="scientific">Parascaris univalens</name>
    <name type="common">Nematode worm</name>
    <dbReference type="NCBI Taxonomy" id="6257"/>
    <lineage>
        <taxon>Eukaryota</taxon>
        <taxon>Metazoa</taxon>
        <taxon>Ecdysozoa</taxon>
        <taxon>Nematoda</taxon>
        <taxon>Chromadorea</taxon>
        <taxon>Rhabditida</taxon>
        <taxon>Spirurina</taxon>
        <taxon>Ascaridomorpha</taxon>
        <taxon>Ascaridoidea</taxon>
        <taxon>Ascarididae</taxon>
        <taxon>Parascaris</taxon>
    </lineage>
</organism>
<feature type="transmembrane region" description="Helical" evidence="1">
    <location>
        <begin position="6"/>
        <end position="24"/>
    </location>
</feature>
<keyword evidence="2" id="KW-1185">Reference proteome</keyword>
<keyword evidence="1" id="KW-0812">Transmembrane</keyword>
<keyword evidence="1" id="KW-0472">Membrane</keyword>
<keyword evidence="1" id="KW-1133">Transmembrane helix</keyword>
<dbReference type="Proteomes" id="UP000887569">
    <property type="component" value="Unplaced"/>
</dbReference>
<protein>
    <submittedName>
        <fullName evidence="3">Uncharacterized protein</fullName>
    </submittedName>
</protein>
<reference evidence="3" key="1">
    <citation type="submission" date="2022-11" db="UniProtKB">
        <authorList>
            <consortium name="WormBaseParasite"/>
        </authorList>
    </citation>
    <scope>IDENTIFICATION</scope>
</reference>